<keyword evidence="1" id="KW-0472">Membrane</keyword>
<comment type="caution">
    <text evidence="2">The sequence shown here is derived from an EMBL/GenBank/DDBJ whole genome shotgun (WGS) entry which is preliminary data.</text>
</comment>
<evidence type="ECO:0000313" key="2">
    <source>
        <dbReference type="EMBL" id="MFC3715774.1"/>
    </source>
</evidence>
<evidence type="ECO:0000256" key="1">
    <source>
        <dbReference type="SAM" id="Phobius"/>
    </source>
</evidence>
<dbReference type="InterPro" id="IPR046162">
    <property type="entry name" value="DUF6164"/>
</dbReference>
<dbReference type="EMBL" id="JBHRYA010000003">
    <property type="protein sequence ID" value="MFC3715774.1"/>
    <property type="molecule type" value="Genomic_DNA"/>
</dbReference>
<keyword evidence="1" id="KW-1133">Transmembrane helix</keyword>
<accession>A0ABV7XI97</accession>
<sequence>MAKLLLNLRHVSDDEADDVRAFLETGGIAFYETRPSRWGISHGGIWVEDNAKVAEAKRLMADYQKQRQARVRAEREQALRDGTAETFADIVRQQPLRVLLTLVAIVFLLGLVALPVWLLHH</sequence>
<protein>
    <submittedName>
        <fullName evidence="2">DUF6164 family protein</fullName>
    </submittedName>
</protein>
<feature type="transmembrane region" description="Helical" evidence="1">
    <location>
        <begin position="98"/>
        <end position="119"/>
    </location>
</feature>
<dbReference type="Proteomes" id="UP001595705">
    <property type="component" value="Unassembled WGS sequence"/>
</dbReference>
<keyword evidence="3" id="KW-1185">Reference proteome</keyword>
<proteinExistence type="predicted"/>
<keyword evidence="1" id="KW-0812">Transmembrane</keyword>
<dbReference type="Pfam" id="PF19661">
    <property type="entry name" value="DUF6164"/>
    <property type="match status" value="1"/>
</dbReference>
<name>A0ABV7XI97_9GAMM</name>
<organism evidence="2 3">
    <name type="scientific">Luteimonas soli</name>
    <dbReference type="NCBI Taxonomy" id="1648966"/>
    <lineage>
        <taxon>Bacteria</taxon>
        <taxon>Pseudomonadati</taxon>
        <taxon>Pseudomonadota</taxon>
        <taxon>Gammaproteobacteria</taxon>
        <taxon>Lysobacterales</taxon>
        <taxon>Lysobacteraceae</taxon>
        <taxon>Luteimonas</taxon>
    </lineage>
</organism>
<dbReference type="RefSeq" id="WP_386742874.1">
    <property type="nucleotide sequence ID" value="NZ_JBHRYA010000003.1"/>
</dbReference>
<reference evidence="3" key="1">
    <citation type="journal article" date="2019" name="Int. J. Syst. Evol. Microbiol.">
        <title>The Global Catalogue of Microorganisms (GCM) 10K type strain sequencing project: providing services to taxonomists for standard genome sequencing and annotation.</title>
        <authorList>
            <consortium name="The Broad Institute Genomics Platform"/>
            <consortium name="The Broad Institute Genome Sequencing Center for Infectious Disease"/>
            <person name="Wu L."/>
            <person name="Ma J."/>
        </authorList>
    </citation>
    <scope>NUCLEOTIDE SEQUENCE [LARGE SCALE GENOMIC DNA]</scope>
    <source>
        <strain evidence="3">KCTC 42441</strain>
    </source>
</reference>
<evidence type="ECO:0000313" key="3">
    <source>
        <dbReference type="Proteomes" id="UP001595705"/>
    </source>
</evidence>
<gene>
    <name evidence="2" type="ORF">ACFONC_06400</name>
</gene>